<organism evidence="1 2">
    <name type="scientific">Draconibacterium aestuarii</name>
    <dbReference type="NCBI Taxonomy" id="2998507"/>
    <lineage>
        <taxon>Bacteria</taxon>
        <taxon>Pseudomonadati</taxon>
        <taxon>Bacteroidota</taxon>
        <taxon>Bacteroidia</taxon>
        <taxon>Marinilabiliales</taxon>
        <taxon>Prolixibacteraceae</taxon>
        <taxon>Draconibacterium</taxon>
    </lineage>
</organism>
<sequence length="411" mass="45064">ECNPSAVAVVSTDGPTNDGCSFSQTWTATYQGVCDAAASVSIMHSWKEDLERPVIVIVEHADSVCNATPYPLIASWTDNCSEGDELSEMPVVVPADPTDPNQCVDYWVYTFTAMDDCGNDTIVMDTIIKFTESEGDCETAFAMNDKDALCFLYDVENDFSRWGWTNKITVGITDTLDVYAGAGQCDLSKGTWVGTVELSFGDDTMYVNYDLMDGYVMSEAHIYAGVEKYPGIKNGKHKGEPTVAPGQYTVVWEQGDPATELKVALTNLPEGTTEIYVIVHSVVCVPTCDCPETIRTGVELASASILTIKGNKNKAAVIQPEASFDESELKVYPNPFSEKVTFEFVSRVNAYGVLELYNVTGQRVARLLDRPVQAGENNKVEYIPAEAVSGVYIYRLDLDGEVKVGRVIYRE</sequence>
<comment type="caution">
    <text evidence="1">The sequence shown here is derived from an EMBL/GenBank/DDBJ whole genome shotgun (WGS) entry which is preliminary data.</text>
</comment>
<protein>
    <submittedName>
        <fullName evidence="1">T9SS type A sorting domain-containing protein</fullName>
    </submittedName>
</protein>
<dbReference type="InterPro" id="IPR026444">
    <property type="entry name" value="Secre_tail"/>
</dbReference>
<dbReference type="EMBL" id="JAPOHD010000053">
    <property type="protein sequence ID" value="MCY1722356.1"/>
    <property type="molecule type" value="Genomic_DNA"/>
</dbReference>
<dbReference type="RefSeq" id="WP_343334682.1">
    <property type="nucleotide sequence ID" value="NZ_JAPOHD010000053.1"/>
</dbReference>
<dbReference type="NCBIfam" id="TIGR04183">
    <property type="entry name" value="Por_Secre_tail"/>
    <property type="match status" value="1"/>
</dbReference>
<evidence type="ECO:0000313" key="2">
    <source>
        <dbReference type="Proteomes" id="UP001145087"/>
    </source>
</evidence>
<proteinExistence type="predicted"/>
<name>A0A9X3J8A4_9BACT</name>
<accession>A0A9X3J8A4</accession>
<feature type="non-terminal residue" evidence="1">
    <location>
        <position position="1"/>
    </location>
</feature>
<dbReference type="Proteomes" id="UP001145087">
    <property type="component" value="Unassembled WGS sequence"/>
</dbReference>
<keyword evidence="2" id="KW-1185">Reference proteome</keyword>
<reference evidence="1" key="1">
    <citation type="submission" date="2022-11" db="EMBL/GenBank/DDBJ databases">
        <title>Marilongibacter aestuarii gen. nov., sp. nov., isolated from tidal flat sediment.</title>
        <authorList>
            <person name="Jiayan W."/>
        </authorList>
    </citation>
    <scope>NUCLEOTIDE SEQUENCE</scope>
    <source>
        <strain evidence="1">Z1-6</strain>
    </source>
</reference>
<evidence type="ECO:0000313" key="1">
    <source>
        <dbReference type="EMBL" id="MCY1722356.1"/>
    </source>
</evidence>
<dbReference type="AlphaFoldDB" id="A0A9X3J8A4"/>
<gene>
    <name evidence="1" type="ORF">OU798_18550</name>
</gene>